<protein>
    <submittedName>
        <fullName evidence="1">Uncharacterized protein</fullName>
    </submittedName>
</protein>
<dbReference type="Proteomes" id="UP000315842">
    <property type="component" value="Unassembled WGS sequence"/>
</dbReference>
<dbReference type="AlphaFoldDB" id="A0A4Y3KI30"/>
<accession>A0A4Y3KI30</accession>
<keyword evidence="2" id="KW-1185">Reference proteome</keyword>
<proteinExistence type="predicted"/>
<comment type="caution">
    <text evidence="1">The sequence shown here is derived from an EMBL/GenBank/DDBJ whole genome shotgun (WGS) entry which is preliminary data.</text>
</comment>
<gene>
    <name evidence="1" type="ORF">CUD01_30540</name>
</gene>
<name>A0A4Y3KI30_CELUD</name>
<dbReference type="EMBL" id="BJLP01000073">
    <property type="protein sequence ID" value="GEA82610.1"/>
    <property type="molecule type" value="Genomic_DNA"/>
</dbReference>
<sequence>MTSGGDHGVRSLRLDRRALRAESQRVGWWRRLVRARLDLALAAAARPAPLGEDVAFQLPLDVTLGVPRMGELERLLPDLQPSDMPAIDRLRALDEQLAQYEQGVTEALARTTDRLISRLADHPACAGDVVATPPVRR</sequence>
<evidence type="ECO:0000313" key="2">
    <source>
        <dbReference type="Proteomes" id="UP000315842"/>
    </source>
</evidence>
<dbReference type="RefSeq" id="WP_141322413.1">
    <property type="nucleotide sequence ID" value="NZ_BJLP01000073.1"/>
</dbReference>
<evidence type="ECO:0000313" key="1">
    <source>
        <dbReference type="EMBL" id="GEA82610.1"/>
    </source>
</evidence>
<organism evidence="1 2">
    <name type="scientific">Cellulomonas uda</name>
    <dbReference type="NCBI Taxonomy" id="1714"/>
    <lineage>
        <taxon>Bacteria</taxon>
        <taxon>Bacillati</taxon>
        <taxon>Actinomycetota</taxon>
        <taxon>Actinomycetes</taxon>
        <taxon>Micrococcales</taxon>
        <taxon>Cellulomonadaceae</taxon>
        <taxon>Cellulomonas</taxon>
    </lineage>
</organism>
<reference evidence="1 2" key="1">
    <citation type="submission" date="2019-06" db="EMBL/GenBank/DDBJ databases">
        <title>Whole genome shotgun sequence of Cellulomonas uda NBRC 3747.</title>
        <authorList>
            <person name="Hosoyama A."/>
            <person name="Uohara A."/>
            <person name="Ohji S."/>
            <person name="Ichikawa N."/>
        </authorList>
    </citation>
    <scope>NUCLEOTIDE SEQUENCE [LARGE SCALE GENOMIC DNA]</scope>
    <source>
        <strain evidence="1 2">NBRC 3747</strain>
    </source>
</reference>